<dbReference type="Gene3D" id="3.30.420.10">
    <property type="entry name" value="Ribonuclease H-like superfamily/Ribonuclease H"/>
    <property type="match status" value="1"/>
</dbReference>
<evidence type="ECO:0000313" key="2">
    <source>
        <dbReference type="Proteomes" id="UP000765509"/>
    </source>
</evidence>
<dbReference type="AlphaFoldDB" id="A0A9Q3KZK1"/>
<dbReference type="InterPro" id="IPR036397">
    <property type="entry name" value="RNaseH_sf"/>
</dbReference>
<name>A0A9Q3KZK1_9BASI</name>
<proteinExistence type="predicted"/>
<gene>
    <name evidence="1" type="ORF">O181_130938</name>
</gene>
<dbReference type="OrthoDB" id="2273864at2759"/>
<dbReference type="PANTHER" id="PTHR35046">
    <property type="entry name" value="ZINC KNUCKLE (CCHC-TYPE) FAMILY PROTEIN"/>
    <property type="match status" value="1"/>
</dbReference>
<dbReference type="SUPFAM" id="SSF53098">
    <property type="entry name" value="Ribonuclease H-like"/>
    <property type="match status" value="1"/>
</dbReference>
<keyword evidence="2" id="KW-1185">Reference proteome</keyword>
<comment type="caution">
    <text evidence="1">The sequence shown here is derived from an EMBL/GenBank/DDBJ whole genome shotgun (WGS) entry which is preliminary data.</text>
</comment>
<reference evidence="1" key="1">
    <citation type="submission" date="2021-03" db="EMBL/GenBank/DDBJ databases">
        <title>Draft genome sequence of rust myrtle Austropuccinia psidii MF-1, a brazilian biotype.</title>
        <authorList>
            <person name="Quecine M.C."/>
            <person name="Pachon D.M.R."/>
            <person name="Bonatelli M.L."/>
            <person name="Correr F.H."/>
            <person name="Franceschini L.M."/>
            <person name="Leite T.F."/>
            <person name="Margarido G.R.A."/>
            <person name="Almeida C.A."/>
            <person name="Ferrarezi J.A."/>
            <person name="Labate C.A."/>
        </authorList>
    </citation>
    <scope>NUCLEOTIDE SEQUENCE</scope>
    <source>
        <strain evidence="1">MF-1</strain>
    </source>
</reference>
<dbReference type="PANTHER" id="PTHR35046:SF9">
    <property type="entry name" value="RNA-DIRECTED DNA POLYMERASE"/>
    <property type="match status" value="1"/>
</dbReference>
<dbReference type="EMBL" id="AVOT02142034">
    <property type="protein sequence ID" value="MBW0591223.1"/>
    <property type="molecule type" value="Genomic_DNA"/>
</dbReference>
<dbReference type="Proteomes" id="UP000765509">
    <property type="component" value="Unassembled WGS sequence"/>
</dbReference>
<evidence type="ECO:0008006" key="3">
    <source>
        <dbReference type="Google" id="ProtNLM"/>
    </source>
</evidence>
<sequence>MDWVIGLVTGGQENYNAFLVIVDRICKTVRSLPCHKKNTEMDTALLFWNNIISTCFLPRIIISDRYPKFTSEFWTNLYEIPGTKLAFSQNTTHKQMVGLKGLSRLWKT</sequence>
<organism evidence="1 2">
    <name type="scientific">Austropuccinia psidii MF-1</name>
    <dbReference type="NCBI Taxonomy" id="1389203"/>
    <lineage>
        <taxon>Eukaryota</taxon>
        <taxon>Fungi</taxon>
        <taxon>Dikarya</taxon>
        <taxon>Basidiomycota</taxon>
        <taxon>Pucciniomycotina</taxon>
        <taxon>Pucciniomycetes</taxon>
        <taxon>Pucciniales</taxon>
        <taxon>Sphaerophragmiaceae</taxon>
        <taxon>Austropuccinia</taxon>
    </lineage>
</organism>
<accession>A0A9Q3KZK1</accession>
<dbReference type="InterPro" id="IPR012337">
    <property type="entry name" value="RNaseH-like_sf"/>
</dbReference>
<evidence type="ECO:0000313" key="1">
    <source>
        <dbReference type="EMBL" id="MBW0591223.1"/>
    </source>
</evidence>
<protein>
    <recommendedName>
        <fullName evidence="3">Integrase catalytic domain-containing protein</fullName>
    </recommendedName>
</protein>
<dbReference type="GO" id="GO:0003676">
    <property type="term" value="F:nucleic acid binding"/>
    <property type="evidence" value="ECO:0007669"/>
    <property type="project" value="InterPro"/>
</dbReference>